<feature type="domain" description="Type I restriction modification DNA specificity" evidence="4">
    <location>
        <begin position="2"/>
        <end position="152"/>
    </location>
</feature>
<evidence type="ECO:0000256" key="2">
    <source>
        <dbReference type="ARBA" id="ARBA00022747"/>
    </source>
</evidence>
<dbReference type="PANTHER" id="PTHR30408:SF12">
    <property type="entry name" value="TYPE I RESTRICTION ENZYME MJAVIII SPECIFICITY SUBUNIT"/>
    <property type="match status" value="1"/>
</dbReference>
<dbReference type="Proteomes" id="UP000008738">
    <property type="component" value="Chromosome"/>
</dbReference>
<sequence length="459" mass="53738">MFELDGGGFVSKYEIQNNPGKYPVYSSQTTNNGTMGYISSYKYDLECLTWTTRGYAGVVFYRNEKFSVSNSGLLIFKRNIIYNYRYFLFVFQMADIQKSMTAGNIPQFTVEMMKEAVLTYSNNLNEQRKISQLFYTLDKIISLYERKISLLEKIEKALLDNMFIKENEEKPSIRFLGFNSDWQSWTLEDKGYLYSGLNSKTKVDFTNGNSKYITYLNVFNNFNIDLKEKSLVFIKSDEKQNSIVKGDILFTMSSETYQEVGMSSAVTEEVNEKIYLNSFCFGYRLNKADFLFPNFSAFLFRNHSVRHKIILQSNGGTSRFNLSKKSFLNLKIKSPQIQEQQQISSLLDKVHLTHAQLKRKQKSPKNGLFSLKFSTFWRKIIFFYTNILFKTDFCTFFIKFNLRFSCAWVESIFENKSAILFCSCLFFTKVISNLFIIEPVKWGIVSPIFSWFKFISFNT</sequence>
<keyword evidence="6" id="KW-1185">Reference proteome</keyword>
<dbReference type="InterPro" id="IPR044946">
    <property type="entry name" value="Restrct_endonuc_typeI_TRD_sf"/>
</dbReference>
<accession>A0ABM5M639</accession>
<keyword evidence="3" id="KW-0238">DNA-binding</keyword>
<dbReference type="InterPro" id="IPR000055">
    <property type="entry name" value="Restrct_endonuc_typeI_TRD"/>
</dbReference>
<organism evidence="5 6">
    <name type="scientific">Mesomycoplasma hyorhinis (strain MCLD)</name>
    <name type="common">Mycoplasma hyorhinis</name>
    <dbReference type="NCBI Taxonomy" id="936139"/>
    <lineage>
        <taxon>Bacteria</taxon>
        <taxon>Bacillati</taxon>
        <taxon>Mycoplasmatota</taxon>
        <taxon>Mycoplasmoidales</taxon>
        <taxon>Metamycoplasmataceae</taxon>
        <taxon>Mesomycoplasma</taxon>
    </lineage>
</organism>
<comment type="similarity">
    <text evidence="1">Belongs to the type-I restriction system S methylase family.</text>
</comment>
<dbReference type="GO" id="GO:0004519">
    <property type="term" value="F:endonuclease activity"/>
    <property type="evidence" value="ECO:0007669"/>
    <property type="project" value="UniProtKB-KW"/>
</dbReference>
<evidence type="ECO:0000259" key="4">
    <source>
        <dbReference type="Pfam" id="PF01420"/>
    </source>
</evidence>
<protein>
    <submittedName>
        <fullName evidence="5">Restriction endonuclease S subunits</fullName>
    </submittedName>
</protein>
<dbReference type="EMBL" id="CP002669">
    <property type="protein sequence ID" value="AEC45574.1"/>
    <property type="molecule type" value="Genomic_DNA"/>
</dbReference>
<feature type="domain" description="Type I restriction modification DNA specificity" evidence="4">
    <location>
        <begin position="179"/>
        <end position="357"/>
    </location>
</feature>
<keyword evidence="5" id="KW-0378">Hydrolase</keyword>
<name>A0ABM5M639_MESHM</name>
<reference evidence="5 6" key="1">
    <citation type="journal article" date="2011" name="J. Bacteriol.">
        <title>Genome analysis of a Mycoplasma hyorhinis strain derived from a primary human melanoma cell line.</title>
        <authorList>
            <person name="Kornspan J.D."/>
            <person name="Lysnyansky I."/>
            <person name="Kahan T."/>
            <person name="Herrmann R."/>
            <person name="Rottem S."/>
            <person name="Nir-Paz R."/>
        </authorList>
    </citation>
    <scope>NUCLEOTIDE SEQUENCE [LARGE SCALE GENOMIC DNA]</scope>
    <source>
        <strain evidence="5 6">MCLD</strain>
    </source>
</reference>
<evidence type="ECO:0000313" key="5">
    <source>
        <dbReference type="EMBL" id="AEC45574.1"/>
    </source>
</evidence>
<evidence type="ECO:0000256" key="3">
    <source>
        <dbReference type="ARBA" id="ARBA00023125"/>
    </source>
</evidence>
<dbReference type="Pfam" id="PF01420">
    <property type="entry name" value="Methylase_S"/>
    <property type="match status" value="2"/>
</dbReference>
<dbReference type="Gene3D" id="3.90.220.20">
    <property type="entry name" value="DNA methylase specificity domains"/>
    <property type="match status" value="2"/>
</dbReference>
<keyword evidence="5" id="KW-0540">Nuclease</keyword>
<dbReference type="InterPro" id="IPR052021">
    <property type="entry name" value="Type-I_RS_S_subunit"/>
</dbReference>
<keyword evidence="2" id="KW-0680">Restriction system</keyword>
<keyword evidence="5" id="KW-0255">Endonuclease</keyword>
<proteinExistence type="inferred from homology"/>
<dbReference type="PANTHER" id="PTHR30408">
    <property type="entry name" value="TYPE-1 RESTRICTION ENZYME ECOKI SPECIFICITY PROTEIN"/>
    <property type="match status" value="1"/>
</dbReference>
<evidence type="ECO:0000256" key="1">
    <source>
        <dbReference type="ARBA" id="ARBA00010923"/>
    </source>
</evidence>
<dbReference type="SUPFAM" id="SSF116734">
    <property type="entry name" value="DNA methylase specificity domain"/>
    <property type="match status" value="2"/>
</dbReference>
<evidence type="ECO:0000313" key="6">
    <source>
        <dbReference type="Proteomes" id="UP000008738"/>
    </source>
</evidence>
<gene>
    <name evidence="5" type="ordered locus">SRH_00005</name>
</gene>
<dbReference type="CDD" id="cd17255">
    <property type="entry name" value="RMtype1_S_Fco49512ORF2615P-TRD2-CR2_like"/>
    <property type="match status" value="1"/>
</dbReference>